<accession>A0A1H6DVC5</accession>
<feature type="chain" id="PRO_5038948263" evidence="1">
    <location>
        <begin position="35"/>
        <end position="151"/>
    </location>
</feature>
<sequence>MQGERRRLGPRARLWRSAAAAAVLGALCWSSAYGSDDHFPLGPMTQFAFAVDEDGGEIHSHWLEADTADGRRIRLSMDAVGSGLKRAEVEGQMDRLVRDPSLLQGIADGQRRLHPDRPALTKIYVVKQIRTLRRGEVVSTRQFDRVVWTVR</sequence>
<dbReference type="Proteomes" id="UP000236723">
    <property type="component" value="Unassembled WGS sequence"/>
</dbReference>
<evidence type="ECO:0000313" key="3">
    <source>
        <dbReference type="Proteomes" id="UP000236723"/>
    </source>
</evidence>
<evidence type="ECO:0000256" key="1">
    <source>
        <dbReference type="SAM" id="SignalP"/>
    </source>
</evidence>
<gene>
    <name evidence="2" type="ORF">SAMN04489712_12342</name>
</gene>
<dbReference type="AlphaFoldDB" id="A0A1H6DVC5"/>
<organism evidence="2 3">
    <name type="scientific">Thermomonospora echinospora</name>
    <dbReference type="NCBI Taxonomy" id="1992"/>
    <lineage>
        <taxon>Bacteria</taxon>
        <taxon>Bacillati</taxon>
        <taxon>Actinomycetota</taxon>
        <taxon>Actinomycetes</taxon>
        <taxon>Streptosporangiales</taxon>
        <taxon>Thermomonosporaceae</taxon>
        <taxon>Thermomonospora</taxon>
    </lineage>
</organism>
<keyword evidence="3" id="KW-1185">Reference proteome</keyword>
<proteinExistence type="predicted"/>
<evidence type="ECO:0000313" key="2">
    <source>
        <dbReference type="EMBL" id="SEG89210.1"/>
    </source>
</evidence>
<keyword evidence="1" id="KW-0732">Signal</keyword>
<name>A0A1H6DVC5_9ACTN</name>
<reference evidence="3" key="1">
    <citation type="submission" date="2016-10" db="EMBL/GenBank/DDBJ databases">
        <authorList>
            <person name="Varghese N."/>
            <person name="Submissions S."/>
        </authorList>
    </citation>
    <scope>NUCLEOTIDE SEQUENCE [LARGE SCALE GENOMIC DNA]</scope>
    <source>
        <strain evidence="3">DSM 43163</strain>
    </source>
</reference>
<dbReference type="EMBL" id="FNVO01000023">
    <property type="protein sequence ID" value="SEG89210.1"/>
    <property type="molecule type" value="Genomic_DNA"/>
</dbReference>
<dbReference type="OrthoDB" id="4842880at2"/>
<protein>
    <submittedName>
        <fullName evidence="2">Uncharacterized protein</fullName>
    </submittedName>
</protein>
<dbReference type="RefSeq" id="WP_103943675.1">
    <property type="nucleotide sequence ID" value="NZ_FNVO01000023.1"/>
</dbReference>
<feature type="signal peptide" evidence="1">
    <location>
        <begin position="1"/>
        <end position="34"/>
    </location>
</feature>